<feature type="compositionally biased region" description="Low complexity" evidence="10">
    <location>
        <begin position="123"/>
        <end position="135"/>
    </location>
</feature>
<comment type="subcellular location">
    <subcellularLocation>
        <location evidence="1">Cell membrane</location>
    </subcellularLocation>
</comment>
<keyword evidence="2" id="KW-1003">Cell membrane</keyword>
<proteinExistence type="inferred from homology"/>
<organism evidence="12 13">
    <name type="scientific">Kocuria coralli</name>
    <dbReference type="NCBI Taxonomy" id="1461025"/>
    <lineage>
        <taxon>Bacteria</taxon>
        <taxon>Bacillati</taxon>
        <taxon>Actinomycetota</taxon>
        <taxon>Actinomycetes</taxon>
        <taxon>Micrococcales</taxon>
        <taxon>Micrococcaceae</taxon>
        <taxon>Kocuria</taxon>
    </lineage>
</organism>
<dbReference type="Proteomes" id="UP000325957">
    <property type="component" value="Unassembled WGS sequence"/>
</dbReference>
<comment type="function">
    <text evidence="6">Catalyzes the glycosylation of 4,4'-diaponeurosporenoate, i.e. the esterification of glucose at the C1'' position with the carboxyl group of 4,4'-diaponeurosporenic acid, to form glycosyl-4,4'-diaponeurosporenoate. This is a step in the biosynthesis of staphyloxanthin, an orange pigment present in most staphylococci strains.</text>
</comment>
<reference evidence="12 13" key="1">
    <citation type="submission" date="2019-05" db="EMBL/GenBank/DDBJ databases">
        <title>Kocuria coralli sp. nov., a novel actinobacterium isolated from coral reef seawater.</title>
        <authorList>
            <person name="Li J."/>
        </authorList>
    </citation>
    <scope>NUCLEOTIDE SEQUENCE [LARGE SCALE GENOMIC DNA]</scope>
    <source>
        <strain evidence="12 13">SCSIO 13007</strain>
    </source>
</reference>
<keyword evidence="3" id="KW-0328">Glycosyltransferase</keyword>
<evidence type="ECO:0000313" key="13">
    <source>
        <dbReference type="Proteomes" id="UP000325957"/>
    </source>
</evidence>
<feature type="region of interest" description="Disordered" evidence="10">
    <location>
        <begin position="119"/>
        <end position="139"/>
    </location>
</feature>
<dbReference type="InterPro" id="IPR001173">
    <property type="entry name" value="Glyco_trans_2-like"/>
</dbReference>
<evidence type="ECO:0000256" key="1">
    <source>
        <dbReference type="ARBA" id="ARBA00004236"/>
    </source>
</evidence>
<evidence type="ECO:0000256" key="8">
    <source>
        <dbReference type="ARBA" id="ARBA00038120"/>
    </source>
</evidence>
<evidence type="ECO:0000256" key="3">
    <source>
        <dbReference type="ARBA" id="ARBA00022676"/>
    </source>
</evidence>
<dbReference type="InterPro" id="IPR029044">
    <property type="entry name" value="Nucleotide-diphossugar_trans"/>
</dbReference>
<evidence type="ECO:0000256" key="10">
    <source>
        <dbReference type="SAM" id="MobiDB-lite"/>
    </source>
</evidence>
<evidence type="ECO:0000256" key="2">
    <source>
        <dbReference type="ARBA" id="ARBA00022475"/>
    </source>
</evidence>
<comment type="caution">
    <text evidence="12">The sequence shown here is derived from an EMBL/GenBank/DDBJ whole genome shotgun (WGS) entry which is preliminary data.</text>
</comment>
<comment type="pathway">
    <text evidence="7">Carotenoid biosynthesis; staphyloxanthin biosynthesis; staphyloxanthin from farnesyl diphosphate: step 4/5.</text>
</comment>
<keyword evidence="5" id="KW-0472">Membrane</keyword>
<gene>
    <name evidence="12" type="ORF">FCK90_11845</name>
</gene>
<dbReference type="OrthoDB" id="9802632at2"/>
<dbReference type="CDD" id="cd00761">
    <property type="entry name" value="Glyco_tranf_GTA_type"/>
    <property type="match status" value="1"/>
</dbReference>
<evidence type="ECO:0000256" key="5">
    <source>
        <dbReference type="ARBA" id="ARBA00023136"/>
    </source>
</evidence>
<comment type="similarity">
    <text evidence="8">Belongs to the glycosyltransferase 2 family. CrtQ subfamily.</text>
</comment>
<evidence type="ECO:0000259" key="11">
    <source>
        <dbReference type="Pfam" id="PF00535"/>
    </source>
</evidence>
<feature type="domain" description="Glycosyltransferase 2-like" evidence="11">
    <location>
        <begin position="13"/>
        <end position="118"/>
    </location>
</feature>
<evidence type="ECO:0000256" key="9">
    <source>
        <dbReference type="ARBA" id="ARBA00040345"/>
    </source>
</evidence>
<dbReference type="GO" id="GO:0016757">
    <property type="term" value="F:glycosyltransferase activity"/>
    <property type="evidence" value="ECO:0007669"/>
    <property type="project" value="UniProtKB-KW"/>
</dbReference>
<evidence type="ECO:0000313" key="12">
    <source>
        <dbReference type="EMBL" id="KAA9393477.1"/>
    </source>
</evidence>
<dbReference type="EMBL" id="SZWF01000018">
    <property type="protein sequence ID" value="KAA9393477.1"/>
    <property type="molecule type" value="Genomic_DNA"/>
</dbReference>
<dbReference type="RefSeq" id="WP_158034511.1">
    <property type="nucleotide sequence ID" value="NZ_ML708623.1"/>
</dbReference>
<dbReference type="GO" id="GO:0005886">
    <property type="term" value="C:plasma membrane"/>
    <property type="evidence" value="ECO:0007669"/>
    <property type="project" value="UniProtKB-SubCell"/>
</dbReference>
<keyword evidence="4 12" id="KW-0808">Transferase</keyword>
<evidence type="ECO:0000256" key="6">
    <source>
        <dbReference type="ARBA" id="ARBA00037281"/>
    </source>
</evidence>
<accession>A0A5J5KUT7</accession>
<dbReference type="PANTHER" id="PTHR43646:SF2">
    <property type="entry name" value="GLYCOSYLTRANSFERASE 2-LIKE DOMAIN-CONTAINING PROTEIN"/>
    <property type="match status" value="1"/>
</dbReference>
<dbReference type="Gene3D" id="3.90.550.10">
    <property type="entry name" value="Spore Coat Polysaccharide Biosynthesis Protein SpsA, Chain A"/>
    <property type="match status" value="1"/>
</dbReference>
<dbReference type="Pfam" id="PF00535">
    <property type="entry name" value="Glycos_transf_2"/>
    <property type="match status" value="1"/>
</dbReference>
<dbReference type="PANTHER" id="PTHR43646">
    <property type="entry name" value="GLYCOSYLTRANSFERASE"/>
    <property type="match status" value="1"/>
</dbReference>
<protein>
    <recommendedName>
        <fullName evidence="9">4,4'-diaponeurosporenoate glycosyltransferase</fullName>
    </recommendedName>
</protein>
<keyword evidence="13" id="KW-1185">Reference proteome</keyword>
<evidence type="ECO:0000256" key="7">
    <source>
        <dbReference type="ARBA" id="ARBA00037904"/>
    </source>
</evidence>
<dbReference type="SUPFAM" id="SSF53448">
    <property type="entry name" value="Nucleotide-diphospho-sugar transferases"/>
    <property type="match status" value="1"/>
</dbReference>
<evidence type="ECO:0000256" key="4">
    <source>
        <dbReference type="ARBA" id="ARBA00022679"/>
    </source>
</evidence>
<sequence>MTPDSAHGSTGVSVVIPVRNDAAHLRRCLTALSGQTQVPDEVVVVDNGSTDDLDDAVRTARRSHPLEIVVVHEPRTGVAYAAATGYDTARFEIIARCDADSTPDACWVHRQAVHLARPRLQARSQPRSPLRSQSRAGRDVVAVSGSGRFAPSPRFLGESLCRLYLAAYRGAAGLALGHAPLWGSNMAMRASWWREVRDHVQLGADVHDDYGLSFQLRPHEAILMDRSSVVAVSWRAVLSPRRIVRQQCMARTLLREQWRSEKPWERLQRRFLDNPAAGRHRMRGSG</sequence>
<name>A0A5J5KUT7_9MICC</name>
<dbReference type="AlphaFoldDB" id="A0A5J5KUT7"/>